<accession>A0A8J9ZEB9</accession>
<keyword evidence="3 5" id="KW-1133">Transmembrane helix</keyword>
<evidence type="ECO:0000313" key="6">
    <source>
        <dbReference type="EMBL" id="CAH1251575.1"/>
    </source>
</evidence>
<keyword evidence="2 5" id="KW-0812">Transmembrane</keyword>
<evidence type="ECO:0000256" key="4">
    <source>
        <dbReference type="ARBA" id="ARBA00023136"/>
    </source>
</evidence>
<evidence type="ECO:0000313" key="7">
    <source>
        <dbReference type="Proteomes" id="UP000838412"/>
    </source>
</evidence>
<dbReference type="PANTHER" id="PTHR10671:SF34">
    <property type="entry name" value="PROTEIN NKG7"/>
    <property type="match status" value="1"/>
</dbReference>
<dbReference type="PANTHER" id="PTHR10671">
    <property type="entry name" value="EPITHELIAL MEMBRANE PROTEIN-RELATED"/>
    <property type="match status" value="1"/>
</dbReference>
<evidence type="ECO:0000256" key="1">
    <source>
        <dbReference type="ARBA" id="ARBA00004141"/>
    </source>
</evidence>
<feature type="transmembrane region" description="Helical" evidence="5">
    <location>
        <begin position="6"/>
        <end position="29"/>
    </location>
</feature>
<feature type="transmembrane region" description="Helical" evidence="5">
    <location>
        <begin position="100"/>
        <end position="122"/>
    </location>
</feature>
<feature type="transmembrane region" description="Helical" evidence="5">
    <location>
        <begin position="73"/>
        <end position="93"/>
    </location>
</feature>
<dbReference type="AlphaFoldDB" id="A0A8J9ZEB9"/>
<protein>
    <submittedName>
        <fullName evidence="6">CLDN7 protein</fullName>
    </submittedName>
</protein>
<organism evidence="6 7">
    <name type="scientific">Branchiostoma lanceolatum</name>
    <name type="common">Common lancelet</name>
    <name type="synonym">Amphioxus lanceolatum</name>
    <dbReference type="NCBI Taxonomy" id="7740"/>
    <lineage>
        <taxon>Eukaryota</taxon>
        <taxon>Metazoa</taxon>
        <taxon>Chordata</taxon>
        <taxon>Cephalochordata</taxon>
        <taxon>Leptocardii</taxon>
        <taxon>Amphioxiformes</taxon>
        <taxon>Branchiostomatidae</taxon>
        <taxon>Branchiostoma</taxon>
    </lineage>
</organism>
<dbReference type="PROSITE" id="PS51257">
    <property type="entry name" value="PROKAR_LIPOPROTEIN"/>
    <property type="match status" value="1"/>
</dbReference>
<dbReference type="Pfam" id="PF00822">
    <property type="entry name" value="PMP22_Claudin"/>
    <property type="match status" value="1"/>
</dbReference>
<proteinExistence type="predicted"/>
<keyword evidence="7" id="KW-1185">Reference proteome</keyword>
<name>A0A8J9ZEB9_BRALA</name>
<dbReference type="InterPro" id="IPR004031">
    <property type="entry name" value="PMP22/EMP/MP20/Claudin"/>
</dbReference>
<evidence type="ECO:0000256" key="5">
    <source>
        <dbReference type="SAM" id="Phobius"/>
    </source>
</evidence>
<feature type="transmembrane region" description="Helical" evidence="5">
    <location>
        <begin position="142"/>
        <end position="162"/>
    </location>
</feature>
<evidence type="ECO:0000256" key="3">
    <source>
        <dbReference type="ARBA" id="ARBA00022989"/>
    </source>
</evidence>
<dbReference type="Gene3D" id="1.20.140.150">
    <property type="match status" value="1"/>
</dbReference>
<dbReference type="Proteomes" id="UP000838412">
    <property type="component" value="Chromosome 19"/>
</dbReference>
<gene>
    <name evidence="6" type="primary">CLDN7</name>
    <name evidence="6" type="ORF">BLAG_LOCUS11924</name>
</gene>
<dbReference type="GO" id="GO:0005886">
    <property type="term" value="C:plasma membrane"/>
    <property type="evidence" value="ECO:0007669"/>
    <property type="project" value="TreeGrafter"/>
</dbReference>
<dbReference type="EMBL" id="OV696704">
    <property type="protein sequence ID" value="CAH1251575.1"/>
    <property type="molecule type" value="Genomic_DNA"/>
</dbReference>
<reference evidence="6" key="1">
    <citation type="submission" date="2022-01" db="EMBL/GenBank/DDBJ databases">
        <authorList>
            <person name="Braso-Vives M."/>
        </authorList>
    </citation>
    <scope>NUCLEOTIDE SEQUENCE</scope>
</reference>
<keyword evidence="4 5" id="KW-0472">Membrane</keyword>
<dbReference type="OrthoDB" id="10025519at2759"/>
<dbReference type="InterPro" id="IPR050579">
    <property type="entry name" value="PMP-22/EMP/MP20-like"/>
</dbReference>
<evidence type="ECO:0000256" key="2">
    <source>
        <dbReference type="ARBA" id="ARBA00022692"/>
    </source>
</evidence>
<sequence>MNRLLVGGVGSSLLGCVLYVVGIATTAWLSEGHEGQKIDAGLWLTCLTQSGVTICSAYPGIGDLTGAFNATRAFAVIGLLLLLLGTAVACFAAKKNSNKLKIVGGALIVAAGICGVMAAAIYTGNSQTNTAPGFSVPYGYSFYLTWVQAVFTVGGGAVIIAAGRRGED</sequence>
<comment type="subcellular location">
    <subcellularLocation>
        <location evidence="1">Membrane</location>
        <topology evidence="1">Multi-pass membrane protein</topology>
    </subcellularLocation>
</comment>
<dbReference type="PRINTS" id="PR01077">
    <property type="entry name" value="CLAUDIN"/>
</dbReference>